<gene>
    <name evidence="2" type="ORF">K9V48_04130</name>
</gene>
<keyword evidence="3" id="KW-1185">Reference proteome</keyword>
<name>A0ABS7UMB9_9BACI</name>
<feature type="domain" description="Circularly permuted ATP-grasp type 2" evidence="1">
    <location>
        <begin position="67"/>
        <end position="443"/>
    </location>
</feature>
<dbReference type="Gene3D" id="3.30.1490.270">
    <property type="match status" value="1"/>
</dbReference>
<accession>A0ABS7UMB9</accession>
<dbReference type="EMBL" id="JAIQUM010000006">
    <property type="protein sequence ID" value="MBZ5749450.1"/>
    <property type="molecule type" value="Genomic_DNA"/>
</dbReference>
<sequence>MFSQDGKVRESYEKLFQQFSKMGTEELTDRNLSMQSQMIKQGITFTLYDGNYDDTYTERTIPFDMIPRIITSDEWELLERGLKQRVRALNMFIKDVYHEQNILKEDIIPRKMIITNPYFLPEMVGMDIPNDNYIPLSGIDLIRSETGEYYVLEDNLRNPSGLSYVYKNRSLMMYRFPELFFEYQVRDIYQGLNDLLGSLRSLAPDNKQDPLVVLLTPGVHNSAYYDHTFLAQEMGIELVEGRDLTVIDQKVYLKGIQGLSQVDVIYRRIDDDFLDPLAFNPNTLLGVPGLMNAYRAGNVALANAPGTGIADDKAVYAYVPNMIRYYLKEEPILKNVPTYILSKQEEKKFVLANLPEMVVKERTLSGGYGMLIGPTASEAEIKEFAKKIKQHPDRYIAQPTIKLSCSPSITNHGKVAPRHIDLRAFVFMGEEVQLAPGGLTRVALKEGSLVVNSSQGGGTKDTWVL</sequence>
<organism evidence="2 3">
    <name type="scientific">Metabacillus rhizolycopersici</name>
    <dbReference type="NCBI Taxonomy" id="2875709"/>
    <lineage>
        <taxon>Bacteria</taxon>
        <taxon>Bacillati</taxon>
        <taxon>Bacillota</taxon>
        <taxon>Bacilli</taxon>
        <taxon>Bacillales</taxon>
        <taxon>Bacillaceae</taxon>
        <taxon>Metabacillus</taxon>
    </lineage>
</organism>
<proteinExistence type="predicted"/>
<reference evidence="2" key="1">
    <citation type="submission" date="2024-05" db="EMBL/GenBank/DDBJ databases">
        <title>Metabacillus sp. nov., isolated from the rhizosphere soil of tomato plants.</title>
        <authorList>
            <person name="Ma R."/>
        </authorList>
    </citation>
    <scope>NUCLEOTIDE SEQUENCE</scope>
    <source>
        <strain evidence="2">DBTR6</strain>
    </source>
</reference>
<dbReference type="Pfam" id="PF14403">
    <property type="entry name" value="CP_ATPgrasp_2"/>
    <property type="match status" value="1"/>
</dbReference>
<comment type="caution">
    <text evidence="2">The sequence shown here is derived from an EMBL/GenBank/DDBJ whole genome shotgun (WGS) entry which is preliminary data.</text>
</comment>
<evidence type="ECO:0000313" key="2">
    <source>
        <dbReference type="EMBL" id="MBZ5749450.1"/>
    </source>
</evidence>
<protein>
    <submittedName>
        <fullName evidence="2">Circularly permuted type 2 ATP-grasp protein</fullName>
    </submittedName>
</protein>
<dbReference type="InterPro" id="IPR016450">
    <property type="entry name" value="UCP005522"/>
</dbReference>
<dbReference type="SUPFAM" id="SSF56059">
    <property type="entry name" value="Glutathione synthetase ATP-binding domain-like"/>
    <property type="match status" value="1"/>
</dbReference>
<dbReference type="PANTHER" id="PTHR34595">
    <property type="entry name" value="BLR5612 PROTEIN"/>
    <property type="match status" value="1"/>
</dbReference>
<dbReference type="InterPro" id="IPR051680">
    <property type="entry name" value="ATP-dep_Glu-Cys_Ligase-2"/>
</dbReference>
<dbReference type="InterPro" id="IPR025841">
    <property type="entry name" value="CP_ATPgrasp_2"/>
</dbReference>
<dbReference type="PANTHER" id="PTHR34595:SF7">
    <property type="entry name" value="SLL1039 PROTEIN"/>
    <property type="match status" value="1"/>
</dbReference>
<evidence type="ECO:0000313" key="3">
    <source>
        <dbReference type="Proteomes" id="UP001165287"/>
    </source>
</evidence>
<dbReference type="Gene3D" id="3.40.50.11290">
    <property type="match status" value="1"/>
</dbReference>
<dbReference type="Proteomes" id="UP001165287">
    <property type="component" value="Unassembled WGS sequence"/>
</dbReference>
<dbReference type="PIRSF" id="PIRSF005522">
    <property type="entry name" value="UCP005522"/>
    <property type="match status" value="1"/>
</dbReference>
<evidence type="ECO:0000259" key="1">
    <source>
        <dbReference type="Pfam" id="PF14403"/>
    </source>
</evidence>